<evidence type="ECO:0000313" key="1">
    <source>
        <dbReference type="EMBL" id="RGC19029.1"/>
    </source>
</evidence>
<gene>
    <name evidence="1" type="ORF">DXA38_00660</name>
</gene>
<proteinExistence type="predicted"/>
<comment type="caution">
    <text evidence="1">The sequence shown here is derived from an EMBL/GenBank/DDBJ whole genome shotgun (WGS) entry which is preliminary data.</text>
</comment>
<dbReference type="Proteomes" id="UP000260025">
    <property type="component" value="Unassembled WGS sequence"/>
</dbReference>
<dbReference type="AlphaFoldDB" id="A0A3E2W4B0"/>
<accession>A0A3E2W4B0</accession>
<dbReference type="EMBL" id="QVEV01000001">
    <property type="protein sequence ID" value="RGC19029.1"/>
    <property type="molecule type" value="Genomic_DNA"/>
</dbReference>
<name>A0A3E2W4B0_CLOIN</name>
<evidence type="ECO:0000313" key="2">
    <source>
        <dbReference type="Proteomes" id="UP000260025"/>
    </source>
</evidence>
<protein>
    <submittedName>
        <fullName evidence="1">Uncharacterized protein</fullName>
    </submittedName>
</protein>
<reference evidence="1 2" key="1">
    <citation type="submission" date="2018-08" db="EMBL/GenBank/DDBJ databases">
        <title>A genome reference for cultivated species of the human gut microbiota.</title>
        <authorList>
            <person name="Zou Y."/>
            <person name="Xue W."/>
            <person name="Luo G."/>
        </authorList>
    </citation>
    <scope>NUCLEOTIDE SEQUENCE [LARGE SCALE GENOMIC DNA]</scope>
    <source>
        <strain evidence="1 2">OF01-2LB</strain>
    </source>
</reference>
<sequence length="71" mass="8072">MIRKRKTEESECINKVLDSPFYKQLQVAGNQLPPLIPLNYSSPPSHLRAASVFLRSSCILHSLFLIHPQIV</sequence>
<organism evidence="1 2">
    <name type="scientific">Clostridium innocuum</name>
    <dbReference type="NCBI Taxonomy" id="1522"/>
    <lineage>
        <taxon>Bacteria</taxon>
        <taxon>Bacillati</taxon>
        <taxon>Bacillota</taxon>
        <taxon>Clostridia</taxon>
        <taxon>Eubacteriales</taxon>
        <taxon>Clostridiaceae</taxon>
        <taxon>Clostridium</taxon>
    </lineage>
</organism>